<dbReference type="GO" id="GO:0071013">
    <property type="term" value="C:catalytic step 2 spliceosome"/>
    <property type="evidence" value="ECO:0007669"/>
    <property type="project" value="TreeGrafter"/>
</dbReference>
<gene>
    <name evidence="6" type="ORF">GSOID_T00028149001</name>
</gene>
<dbReference type="Proteomes" id="UP000011014">
    <property type="component" value="Unassembled WGS sequence"/>
</dbReference>
<name>E4Z761_OIKDI</name>
<evidence type="ECO:0000256" key="1">
    <source>
        <dbReference type="ARBA" id="ARBA00022884"/>
    </source>
</evidence>
<dbReference type="PROSITE" id="PS50297">
    <property type="entry name" value="ANK_REP_REGION"/>
    <property type="match status" value="2"/>
</dbReference>
<dbReference type="PROSITE" id="PS50088">
    <property type="entry name" value="ANK_REPEAT"/>
    <property type="match status" value="2"/>
</dbReference>
<dbReference type="Gene3D" id="3.30.70.330">
    <property type="match status" value="1"/>
</dbReference>
<dbReference type="Pfam" id="PF00076">
    <property type="entry name" value="RRM_1"/>
    <property type="match status" value="1"/>
</dbReference>
<dbReference type="SMART" id="SM00360">
    <property type="entry name" value="RRM"/>
    <property type="match status" value="1"/>
</dbReference>
<dbReference type="InterPro" id="IPR036770">
    <property type="entry name" value="Ankyrin_rpt-contain_sf"/>
</dbReference>
<dbReference type="GO" id="GO:0071011">
    <property type="term" value="C:precatalytic spliceosome"/>
    <property type="evidence" value="ECO:0007669"/>
    <property type="project" value="TreeGrafter"/>
</dbReference>
<dbReference type="AlphaFoldDB" id="E4Z761"/>
<evidence type="ECO:0000259" key="5">
    <source>
        <dbReference type="PROSITE" id="PS50102"/>
    </source>
</evidence>
<dbReference type="GO" id="GO:0005686">
    <property type="term" value="C:U2 snRNP"/>
    <property type="evidence" value="ECO:0007669"/>
    <property type="project" value="TreeGrafter"/>
</dbReference>
<feature type="domain" description="RRM" evidence="5">
    <location>
        <begin position="2"/>
        <end position="80"/>
    </location>
</feature>
<keyword evidence="1 3" id="KW-0694">RNA-binding</keyword>
<proteinExistence type="predicted"/>
<reference evidence="6" key="1">
    <citation type="journal article" date="2010" name="Science">
        <title>Plasticity of animal genome architecture unmasked by rapid evolution of a pelagic tunicate.</title>
        <authorList>
            <person name="Denoeud F."/>
            <person name="Henriet S."/>
            <person name="Mungpakdee S."/>
            <person name="Aury J.M."/>
            <person name="Da Silva C."/>
            <person name="Brinkmann H."/>
            <person name="Mikhaleva J."/>
            <person name="Olsen L.C."/>
            <person name="Jubin C."/>
            <person name="Canestro C."/>
            <person name="Bouquet J.M."/>
            <person name="Danks G."/>
            <person name="Poulain J."/>
            <person name="Campsteijn C."/>
            <person name="Adamski M."/>
            <person name="Cross I."/>
            <person name="Yadetie F."/>
            <person name="Muffato M."/>
            <person name="Louis A."/>
            <person name="Butcher S."/>
            <person name="Tsagkogeorga G."/>
            <person name="Konrad A."/>
            <person name="Singh S."/>
            <person name="Jensen M.F."/>
            <person name="Cong E.H."/>
            <person name="Eikeseth-Otteraa H."/>
            <person name="Noel B."/>
            <person name="Anthouard V."/>
            <person name="Porcel B.M."/>
            <person name="Kachouri-Lafond R."/>
            <person name="Nishino A."/>
            <person name="Ugolini M."/>
            <person name="Chourrout P."/>
            <person name="Nishida H."/>
            <person name="Aasland R."/>
            <person name="Huzurbazar S."/>
            <person name="Westhof E."/>
            <person name="Delsuc F."/>
            <person name="Lehrach H."/>
            <person name="Reinhardt R."/>
            <person name="Weissenbach J."/>
            <person name="Roy S.W."/>
            <person name="Artiguenave F."/>
            <person name="Postlethwait J.H."/>
            <person name="Manak J.R."/>
            <person name="Thompson E.M."/>
            <person name="Jaillon O."/>
            <person name="Du Pasquier L."/>
            <person name="Boudinot P."/>
            <person name="Liberles D.A."/>
            <person name="Volff J.N."/>
            <person name="Philippe H."/>
            <person name="Lenhard B."/>
            <person name="Roest Crollius H."/>
            <person name="Wincker P."/>
            <person name="Chourrout D."/>
        </authorList>
    </citation>
    <scope>NUCLEOTIDE SEQUENCE [LARGE SCALE GENOMIC DNA]</scope>
</reference>
<organism evidence="6">
    <name type="scientific">Oikopleura dioica</name>
    <name type="common">Tunicate</name>
    <dbReference type="NCBI Taxonomy" id="34765"/>
    <lineage>
        <taxon>Eukaryota</taxon>
        <taxon>Metazoa</taxon>
        <taxon>Chordata</taxon>
        <taxon>Tunicata</taxon>
        <taxon>Appendicularia</taxon>
        <taxon>Copelata</taxon>
        <taxon>Oikopleuridae</taxon>
        <taxon>Oikopleura</taxon>
    </lineage>
</organism>
<dbReference type="PANTHER" id="PTHR45880:SF1">
    <property type="entry name" value="RNA-BINDING MOTIF PROTEIN, X-LINKED 2"/>
    <property type="match status" value="1"/>
</dbReference>
<feature type="repeat" description="ANK" evidence="2">
    <location>
        <begin position="251"/>
        <end position="277"/>
    </location>
</feature>
<accession>E4Z761</accession>
<dbReference type="PANTHER" id="PTHR45880">
    <property type="entry name" value="RNA-BINDING MOTIF PROTEIN, X-LINKED 2"/>
    <property type="match status" value="1"/>
</dbReference>
<dbReference type="Pfam" id="PF12796">
    <property type="entry name" value="Ank_2"/>
    <property type="match status" value="1"/>
</dbReference>
<keyword evidence="2" id="KW-0040">ANK repeat</keyword>
<evidence type="ECO:0000313" key="6">
    <source>
        <dbReference type="EMBL" id="CBY43539.1"/>
    </source>
</evidence>
<feature type="non-terminal residue" evidence="6">
    <location>
        <position position="1"/>
    </location>
</feature>
<dbReference type="EMBL" id="FN658363">
    <property type="protein sequence ID" value="CBY43539.1"/>
    <property type="molecule type" value="Genomic_DNA"/>
</dbReference>
<dbReference type="SUPFAM" id="SSF54928">
    <property type="entry name" value="RNA-binding domain, RBD"/>
    <property type="match status" value="1"/>
</dbReference>
<evidence type="ECO:0000256" key="2">
    <source>
        <dbReference type="PROSITE-ProRule" id="PRU00023"/>
    </source>
</evidence>
<evidence type="ECO:0000256" key="3">
    <source>
        <dbReference type="PROSITE-ProRule" id="PRU00176"/>
    </source>
</evidence>
<dbReference type="SMART" id="SM00248">
    <property type="entry name" value="ANK"/>
    <property type="match status" value="3"/>
</dbReference>
<dbReference type="PROSITE" id="PS50102">
    <property type="entry name" value="RRM"/>
    <property type="match status" value="1"/>
</dbReference>
<feature type="region of interest" description="Disordered" evidence="4">
    <location>
        <begin position="94"/>
        <end position="142"/>
    </location>
</feature>
<dbReference type="CDD" id="cd12411">
    <property type="entry name" value="RRM_ist3_like"/>
    <property type="match status" value="1"/>
</dbReference>
<dbReference type="Gene3D" id="1.25.40.20">
    <property type="entry name" value="Ankyrin repeat-containing domain"/>
    <property type="match status" value="1"/>
</dbReference>
<dbReference type="InterPro" id="IPR035979">
    <property type="entry name" value="RBD_domain_sf"/>
</dbReference>
<dbReference type="GO" id="GO:0000398">
    <property type="term" value="P:mRNA splicing, via spliceosome"/>
    <property type="evidence" value="ECO:0007669"/>
    <property type="project" value="InterPro"/>
</dbReference>
<dbReference type="InterPro" id="IPR002110">
    <property type="entry name" value="Ankyrin_rpt"/>
</dbReference>
<feature type="compositionally biased region" description="Basic and acidic residues" evidence="4">
    <location>
        <begin position="130"/>
        <end position="142"/>
    </location>
</feature>
<evidence type="ECO:0000256" key="4">
    <source>
        <dbReference type="SAM" id="MobiDB-lite"/>
    </source>
</evidence>
<sequence>SAWIYAGNLSYKLTEGDILAVFSQFGEISNVNLVRDRETGTSKGFCFICYEDQRSTILAVDNFNGMELCNRPVRVDHVEEYKVPKIHDDMEPEIKKLKIEGVGPKTPEPSDSEEELPDIDAIRDHRKNKVKQEKEKRKEKEKRLQREFRCSLALFRAAEGKSRRQSRRFTMSLPPEQQITNFLKENPLVCSILEDDVEKMENILESNPNLNVSKQDNHKQTPLHYAAFIGNENTCVTLIRHGAQIDVKDNIGLTPLHRACAADRAQAVEVLIEASHD</sequence>
<dbReference type="InterPro" id="IPR000504">
    <property type="entry name" value="RRM_dom"/>
</dbReference>
<dbReference type="InterPro" id="IPR051847">
    <property type="entry name" value="RNA_proc/Spliceosome_comp"/>
</dbReference>
<dbReference type="GO" id="GO:0003723">
    <property type="term" value="F:RNA binding"/>
    <property type="evidence" value="ECO:0007669"/>
    <property type="project" value="UniProtKB-UniRule"/>
</dbReference>
<dbReference type="InterPro" id="IPR012677">
    <property type="entry name" value="Nucleotide-bd_a/b_plait_sf"/>
</dbReference>
<protein>
    <recommendedName>
        <fullName evidence="5">RRM domain-containing protein</fullName>
    </recommendedName>
</protein>
<dbReference type="SUPFAM" id="SSF48403">
    <property type="entry name" value="Ankyrin repeat"/>
    <property type="match status" value="1"/>
</dbReference>
<dbReference type="InterPro" id="IPR045844">
    <property type="entry name" value="RRM_Ist3-like"/>
</dbReference>
<feature type="repeat" description="ANK" evidence="2">
    <location>
        <begin position="218"/>
        <end position="250"/>
    </location>
</feature>